<dbReference type="Gene3D" id="3.60.40.10">
    <property type="entry name" value="PPM-type phosphatase domain"/>
    <property type="match status" value="1"/>
</dbReference>
<dbReference type="InterPro" id="IPR036457">
    <property type="entry name" value="PPM-type-like_dom_sf"/>
</dbReference>
<dbReference type="SMART" id="SM00331">
    <property type="entry name" value="PP2C_SIG"/>
    <property type="match status" value="1"/>
</dbReference>
<dbReference type="PROSITE" id="PS51746">
    <property type="entry name" value="PPM_2"/>
    <property type="match status" value="1"/>
</dbReference>
<dbReference type="CDD" id="cd00143">
    <property type="entry name" value="PP2Cc"/>
    <property type="match status" value="1"/>
</dbReference>
<keyword evidence="3" id="KW-1185">Reference proteome</keyword>
<evidence type="ECO:0000313" key="3">
    <source>
        <dbReference type="Proteomes" id="UP001574673"/>
    </source>
</evidence>
<dbReference type="Proteomes" id="UP001574673">
    <property type="component" value="Unassembled WGS sequence"/>
</dbReference>
<evidence type="ECO:0000313" key="2">
    <source>
        <dbReference type="EMBL" id="MFA9950026.1"/>
    </source>
</evidence>
<sequence length="255" mass="27906">MRLSVSKFSGRGGREINEDYLGFCGNEAIGCFVLADGAGGHEGGAIASKTVVQQVLKAFSLTPTVSREMVQASIATARTALNQARRQHPDQKNMNTTLAILLLDVDHKEAYWAHLGDSRIYLLRKGRAYALTRDHSILQSMIDAGLTQGTPRGSTERNTLYASVGSTDIPDRTVCEAPLALQMGDAFLLCSDGFWESVDEGIMEMTLRLSNSSEQWLQNMLAYIAEPSAETQDNFSALGVWLGDQEEATRIQRLS</sequence>
<dbReference type="SMART" id="SM00332">
    <property type="entry name" value="PP2Cc"/>
    <property type="match status" value="1"/>
</dbReference>
<reference evidence="3" key="1">
    <citation type="submission" date="2024-06" db="EMBL/GenBank/DDBJ databases">
        <title>Radixoralia hellwigii gen. nov., sp nov., isolated from a root canal in the human oral cavity.</title>
        <authorList>
            <person name="Bartsch S."/>
            <person name="Wittmer A."/>
            <person name="Schulz A.-K."/>
            <person name="Neumann-Schaal M."/>
            <person name="Wolf J."/>
            <person name="Gronow S."/>
            <person name="Tennert C."/>
            <person name="Haecker G."/>
            <person name="Cieplik F."/>
            <person name="Al-Ahmad A."/>
        </authorList>
    </citation>
    <scope>NUCLEOTIDE SEQUENCE [LARGE SCALE GENOMIC DNA]</scope>
    <source>
        <strain evidence="3">Wk13</strain>
    </source>
</reference>
<name>A0ABV4UF85_9RHOO</name>
<accession>A0ABV4UF85</accession>
<feature type="domain" description="PPM-type phosphatase" evidence="1">
    <location>
        <begin position="4"/>
        <end position="255"/>
    </location>
</feature>
<dbReference type="EMBL" id="JBEUWX010000002">
    <property type="protein sequence ID" value="MFA9950026.1"/>
    <property type="molecule type" value="Genomic_DNA"/>
</dbReference>
<comment type="caution">
    <text evidence="2">The sequence shown here is derived from an EMBL/GenBank/DDBJ whole genome shotgun (WGS) entry which is preliminary data.</text>
</comment>
<gene>
    <name evidence="2" type="ORF">ABCS64_06805</name>
</gene>
<dbReference type="InterPro" id="IPR001932">
    <property type="entry name" value="PPM-type_phosphatase-like_dom"/>
</dbReference>
<dbReference type="Pfam" id="PF13672">
    <property type="entry name" value="PP2C_2"/>
    <property type="match status" value="1"/>
</dbReference>
<proteinExistence type="predicted"/>
<protein>
    <submittedName>
        <fullName evidence="2">PP2C family serine/threonine-protein phosphatase</fullName>
    </submittedName>
</protein>
<organism evidence="2 3">
    <name type="scientific">Dentiradicibacter hellwigii</name>
    <dbReference type="NCBI Taxonomy" id="3149053"/>
    <lineage>
        <taxon>Bacteria</taxon>
        <taxon>Pseudomonadati</taxon>
        <taxon>Pseudomonadota</taxon>
        <taxon>Betaproteobacteria</taxon>
        <taxon>Rhodocyclales</taxon>
        <taxon>Rhodocyclaceae</taxon>
        <taxon>Dentiradicibacter</taxon>
    </lineage>
</organism>
<dbReference type="SUPFAM" id="SSF81606">
    <property type="entry name" value="PP2C-like"/>
    <property type="match status" value="1"/>
</dbReference>
<evidence type="ECO:0000259" key="1">
    <source>
        <dbReference type="PROSITE" id="PS51746"/>
    </source>
</evidence>